<evidence type="ECO:0000256" key="1">
    <source>
        <dbReference type="SAM" id="MobiDB-lite"/>
    </source>
</evidence>
<dbReference type="CDD" id="cd08545">
    <property type="entry name" value="YcnI_like"/>
    <property type="match status" value="1"/>
</dbReference>
<comment type="caution">
    <text evidence="5">The sequence shown here is derived from an EMBL/GenBank/DDBJ whole genome shotgun (WGS) entry which is preliminary data.</text>
</comment>
<accession>A0A5J5J1D8</accession>
<feature type="domain" description="YncI copper-binding" evidence="4">
    <location>
        <begin position="30"/>
        <end position="176"/>
    </location>
</feature>
<reference evidence="6" key="1">
    <citation type="submission" date="2019-09" db="EMBL/GenBank/DDBJ databases">
        <title>Mumia zhuanghuii sp. nov. isolated from the intestinal contents of plateau pika (Ochotona curzoniae) in the Qinghai-Tibet plateau of China.</title>
        <authorList>
            <person name="Tian Z."/>
        </authorList>
    </citation>
    <scope>NUCLEOTIDE SEQUENCE [LARGE SCALE GENOMIC DNA]</scope>
    <source>
        <strain evidence="6">JCM 30598</strain>
    </source>
</reference>
<keyword evidence="2" id="KW-0472">Membrane</keyword>
<evidence type="ECO:0000259" key="4">
    <source>
        <dbReference type="Pfam" id="PF07987"/>
    </source>
</evidence>
<organism evidence="5 6">
    <name type="scientific">Microbacterium rhizomatis</name>
    <dbReference type="NCBI Taxonomy" id="1631477"/>
    <lineage>
        <taxon>Bacteria</taxon>
        <taxon>Bacillati</taxon>
        <taxon>Actinomycetota</taxon>
        <taxon>Actinomycetes</taxon>
        <taxon>Micrococcales</taxon>
        <taxon>Microbacteriaceae</taxon>
        <taxon>Microbacterium</taxon>
    </lineage>
</organism>
<dbReference type="Proteomes" id="UP000325827">
    <property type="component" value="Unassembled WGS sequence"/>
</dbReference>
<dbReference type="Pfam" id="PF07987">
    <property type="entry name" value="DUF1775"/>
    <property type="match status" value="1"/>
</dbReference>
<evidence type="ECO:0000313" key="5">
    <source>
        <dbReference type="EMBL" id="KAA9107509.1"/>
    </source>
</evidence>
<dbReference type="EMBL" id="VYSA01000002">
    <property type="protein sequence ID" value="KAA9107509.1"/>
    <property type="molecule type" value="Genomic_DNA"/>
</dbReference>
<name>A0A5J5J1D8_9MICO</name>
<sequence>MFEKHIFRAVAGATAGLALAIGIPLAASAHVTVTPNTADPGSYKSVQFRVPNESEAASTVRLEVQLPTDTPFLSVLYEPVPGWTTTVTESTLPAPVVVDGNTITQAATKVVFEAVDGGIRPGQLQNFTLSLGPVPEVGSIVLPAIQTYDDGTVSEWTATPAQVAADDTLEPAPVLYVQDAAPGDAHGASHGASPAPSATATEGGSATASSDPSSGIALGVSIAGLVLAAGAAVLAAIALARGRSKVS</sequence>
<dbReference type="InterPro" id="IPR012533">
    <property type="entry name" value="YcnI-copper_dom"/>
</dbReference>
<feature type="transmembrane region" description="Helical" evidence="2">
    <location>
        <begin position="216"/>
        <end position="240"/>
    </location>
</feature>
<keyword evidence="2" id="KW-1133">Transmembrane helix</keyword>
<evidence type="ECO:0000256" key="2">
    <source>
        <dbReference type="SAM" id="Phobius"/>
    </source>
</evidence>
<dbReference type="Gene3D" id="2.60.40.2230">
    <property type="entry name" value="Uncharacterised protein YcnI-like PF07987, DUF1775"/>
    <property type="match status" value="1"/>
</dbReference>
<feature type="region of interest" description="Disordered" evidence="1">
    <location>
        <begin position="181"/>
        <end position="210"/>
    </location>
</feature>
<dbReference type="AlphaFoldDB" id="A0A5J5J1D8"/>
<keyword evidence="2" id="KW-0812">Transmembrane</keyword>
<keyword evidence="3" id="KW-0732">Signal</keyword>
<feature type="chain" id="PRO_5039355722" evidence="3">
    <location>
        <begin position="30"/>
        <end position="247"/>
    </location>
</feature>
<keyword evidence="6" id="KW-1185">Reference proteome</keyword>
<evidence type="ECO:0000256" key="3">
    <source>
        <dbReference type="SAM" id="SignalP"/>
    </source>
</evidence>
<evidence type="ECO:0000313" key="6">
    <source>
        <dbReference type="Proteomes" id="UP000325827"/>
    </source>
</evidence>
<dbReference type="OrthoDB" id="9810871at2"/>
<feature type="signal peptide" evidence="3">
    <location>
        <begin position="1"/>
        <end position="29"/>
    </location>
</feature>
<dbReference type="RefSeq" id="WP_150448545.1">
    <property type="nucleotide sequence ID" value="NZ_VYSA01000002.1"/>
</dbReference>
<proteinExistence type="predicted"/>
<dbReference type="InterPro" id="IPR038507">
    <property type="entry name" value="YcnI-like_sf"/>
</dbReference>
<protein>
    <submittedName>
        <fullName evidence="5">YcnI family protein</fullName>
    </submittedName>
</protein>
<gene>
    <name evidence="5" type="ORF">F6B43_08520</name>
</gene>